<dbReference type="Gramene" id="TKV98074">
    <property type="protein sequence ID" value="TKV98074"/>
    <property type="gene ID" value="SEVIR_9G536701v2"/>
</dbReference>
<dbReference type="Gramene" id="TKV98075">
    <property type="protein sequence ID" value="TKV98075"/>
    <property type="gene ID" value="SEVIR_9G536701v2"/>
</dbReference>
<dbReference type="Gene3D" id="1.25.40.10">
    <property type="entry name" value="Tetratricopeptide repeat domain"/>
    <property type="match status" value="1"/>
</dbReference>
<sequence length="80" mass="9211">MFDPCAAHADIWMHYVEFLEDANMITDASAALSRALKSVKREALLEICRFSAMYKERIGDIPGARQQYHEIYSEIRSNLT</sequence>
<dbReference type="InterPro" id="IPR011990">
    <property type="entry name" value="TPR-like_helical_dom_sf"/>
</dbReference>
<dbReference type="EMBL" id="CM016560">
    <property type="protein sequence ID" value="TKV98074.1"/>
    <property type="molecule type" value="Genomic_DNA"/>
</dbReference>
<keyword evidence="2" id="KW-0507">mRNA processing</keyword>
<dbReference type="Pfam" id="PF23241">
    <property type="entry name" value="HAT_PRP39_C"/>
    <property type="match status" value="1"/>
</dbReference>
<evidence type="ECO:0000256" key="3">
    <source>
        <dbReference type="ARBA" id="ARBA00022737"/>
    </source>
</evidence>
<keyword evidence="3" id="KW-0677">Repeat</keyword>
<name>A0A4U6TB61_SETVI</name>
<keyword evidence="7" id="KW-1185">Reference proteome</keyword>
<evidence type="ECO:0000256" key="2">
    <source>
        <dbReference type="ARBA" id="ARBA00022664"/>
    </source>
</evidence>
<evidence type="ECO:0000313" key="6">
    <source>
        <dbReference type="EMBL" id="TKV98074.1"/>
    </source>
</evidence>
<accession>A0A4U6TB61</accession>
<proteinExistence type="predicted"/>
<dbReference type="Proteomes" id="UP000298652">
    <property type="component" value="Chromosome 9"/>
</dbReference>
<evidence type="ECO:0000313" key="7">
    <source>
        <dbReference type="Proteomes" id="UP000298652"/>
    </source>
</evidence>
<dbReference type="AlphaFoldDB" id="A0A4U6TB61"/>
<organism evidence="6 7">
    <name type="scientific">Setaria viridis</name>
    <name type="common">Green bristlegrass</name>
    <name type="synonym">Setaria italica subsp. viridis</name>
    <dbReference type="NCBI Taxonomy" id="4556"/>
    <lineage>
        <taxon>Eukaryota</taxon>
        <taxon>Viridiplantae</taxon>
        <taxon>Streptophyta</taxon>
        <taxon>Embryophyta</taxon>
        <taxon>Tracheophyta</taxon>
        <taxon>Spermatophyta</taxon>
        <taxon>Magnoliopsida</taxon>
        <taxon>Liliopsida</taxon>
        <taxon>Poales</taxon>
        <taxon>Poaceae</taxon>
        <taxon>PACMAD clade</taxon>
        <taxon>Panicoideae</taxon>
        <taxon>Panicodae</taxon>
        <taxon>Paniceae</taxon>
        <taxon>Cenchrinae</taxon>
        <taxon>Setaria</taxon>
    </lineage>
</organism>
<keyword evidence="5" id="KW-0539">Nucleus</keyword>
<keyword evidence="4" id="KW-0508">mRNA splicing</keyword>
<gene>
    <name evidence="6" type="ORF">SEVIR_9G536701v2</name>
</gene>
<evidence type="ECO:0000256" key="5">
    <source>
        <dbReference type="ARBA" id="ARBA00023242"/>
    </source>
</evidence>
<evidence type="ECO:0000256" key="1">
    <source>
        <dbReference type="ARBA" id="ARBA00004123"/>
    </source>
</evidence>
<reference evidence="6 7" key="1">
    <citation type="submission" date="2019-03" db="EMBL/GenBank/DDBJ databases">
        <title>WGS assembly of Setaria viridis.</title>
        <authorList>
            <person name="Huang P."/>
            <person name="Jenkins J."/>
            <person name="Grimwood J."/>
            <person name="Barry K."/>
            <person name="Healey A."/>
            <person name="Mamidi S."/>
            <person name="Sreedasyam A."/>
            <person name="Shu S."/>
            <person name="Feldman M."/>
            <person name="Wu J."/>
            <person name="Yu Y."/>
            <person name="Chen C."/>
            <person name="Johnson J."/>
            <person name="Rokhsar D."/>
            <person name="Baxter I."/>
            <person name="Schmutz J."/>
            <person name="Brutnell T."/>
            <person name="Kellogg E."/>
        </authorList>
    </citation>
    <scope>NUCLEOTIDE SEQUENCE [LARGE SCALE GENOMIC DNA]</scope>
    <source>
        <strain evidence="7">cv. A10</strain>
    </source>
</reference>
<dbReference type="EMBL" id="CM016560">
    <property type="protein sequence ID" value="TKV98075.1"/>
    <property type="molecule type" value="Genomic_DNA"/>
</dbReference>
<evidence type="ECO:0008006" key="8">
    <source>
        <dbReference type="Google" id="ProtNLM"/>
    </source>
</evidence>
<dbReference type="InterPro" id="IPR059164">
    <property type="entry name" value="HAT_PRP39_C"/>
</dbReference>
<protein>
    <recommendedName>
        <fullName evidence="8">Suppressor of forked domain-containing protein</fullName>
    </recommendedName>
</protein>
<comment type="subcellular location">
    <subcellularLocation>
        <location evidence="1">Nucleus</location>
    </subcellularLocation>
</comment>
<evidence type="ECO:0000256" key="4">
    <source>
        <dbReference type="ARBA" id="ARBA00023187"/>
    </source>
</evidence>